<proteinExistence type="predicted"/>
<gene>
    <name evidence="3" type="primary">gb01526</name>
    <name evidence="3" type="ORF">PR202_gb01526</name>
</gene>
<evidence type="ECO:0000256" key="1">
    <source>
        <dbReference type="SAM" id="MobiDB-lite"/>
    </source>
</evidence>
<feature type="domain" description="DUF1618" evidence="2">
    <location>
        <begin position="454"/>
        <end position="560"/>
    </location>
</feature>
<feature type="compositionally biased region" description="Polar residues" evidence="1">
    <location>
        <begin position="162"/>
        <end position="172"/>
    </location>
</feature>
<dbReference type="AlphaFoldDB" id="A0AAV5DWF8"/>
<name>A0AAV5DWF8_ELECO</name>
<dbReference type="InterPro" id="IPR011676">
    <property type="entry name" value="DUF1618"/>
</dbReference>
<dbReference type="Proteomes" id="UP001054889">
    <property type="component" value="Unassembled WGS sequence"/>
</dbReference>
<dbReference type="PANTHER" id="PTHR33086:SF98">
    <property type="entry name" value="OS05G0468200 PROTEIN"/>
    <property type="match status" value="1"/>
</dbReference>
<feature type="compositionally biased region" description="Low complexity" evidence="1">
    <location>
        <begin position="173"/>
        <end position="189"/>
    </location>
</feature>
<reference evidence="3" key="2">
    <citation type="submission" date="2021-12" db="EMBL/GenBank/DDBJ databases">
        <title>Resequencing data analysis of finger millet.</title>
        <authorList>
            <person name="Hatakeyama M."/>
            <person name="Aluri S."/>
            <person name="Balachadran M.T."/>
            <person name="Sivarajan S.R."/>
            <person name="Poveda L."/>
            <person name="Shimizu-Inatsugi R."/>
            <person name="Schlapbach R."/>
            <person name="Sreeman S.M."/>
            <person name="Shimizu K.K."/>
        </authorList>
    </citation>
    <scope>NUCLEOTIDE SEQUENCE</scope>
</reference>
<feature type="region of interest" description="Disordered" evidence="1">
    <location>
        <begin position="162"/>
        <end position="195"/>
    </location>
</feature>
<protein>
    <recommendedName>
        <fullName evidence="2">DUF1618 domain-containing protein</fullName>
    </recommendedName>
</protein>
<sequence>MLPLPARTGFLRGMLCGAAQQPEDGVEWGKWRFVLRRFASETGKWDKLVLPSNLPRGRRMHMMNHEVVAFRESLQLLSVDMLNMEVTGTAALGEVRPAKNSSSFLLPCVLADGLASYRIPGEFQILQQRRYVKNKTLADVLVHSFRWRLEEMKCIRPRDVGSQLQSSSSAAKPTTGGFPNFTTRTRTPPTSCPLQLTTPHKTLVSLPIPIRRRRPLPKMLPPLRQSLAAAASSSAGLRRCVSTASAHPPWAIIEDVRFIDSPAPRAFLEVAEPSSLSNLLVPVHFINPKPRIGSDHASLGILDARIRSASGDGHFLLQFEDGPATAADAAKARAAPEGQLFRIEIDPDITRCVCNPLSGEMFRLPDIDGTKKVRRWHAQGLLTQSDRGDGPPDRFAVAELSVQGEGNERSFVMRRFFSETGEWDKLVGLPSPLPRPRRMDIDHDVLAFAGRLWWLDLTWGAVCADPFSDRPELCFVELPWGSVRPVPGPGPWTKYPPAQGTYRRMGVSEGKLRYVEVSQKEPFILSSFTLDDDYSGWMLEHQVALSRVWADAGKQEGTPRIGVIDPLNAHAICVIIGDFALTVDMDMGKVLARVHLGRRPGPLAMFSAFIKPLLLPPWLESSHIPTPGDQFSDALCHVLPVHLLSVTNFSWSLPYSSNRIVV</sequence>
<dbReference type="Pfam" id="PF07762">
    <property type="entry name" value="DUF1618"/>
    <property type="match status" value="1"/>
</dbReference>
<dbReference type="EMBL" id="BQKI01000071">
    <property type="protein sequence ID" value="GJN14671.1"/>
    <property type="molecule type" value="Genomic_DNA"/>
</dbReference>
<accession>A0AAV5DWF8</accession>
<evidence type="ECO:0000313" key="3">
    <source>
        <dbReference type="EMBL" id="GJN14671.1"/>
    </source>
</evidence>
<organism evidence="3 4">
    <name type="scientific">Eleusine coracana subsp. coracana</name>
    <dbReference type="NCBI Taxonomy" id="191504"/>
    <lineage>
        <taxon>Eukaryota</taxon>
        <taxon>Viridiplantae</taxon>
        <taxon>Streptophyta</taxon>
        <taxon>Embryophyta</taxon>
        <taxon>Tracheophyta</taxon>
        <taxon>Spermatophyta</taxon>
        <taxon>Magnoliopsida</taxon>
        <taxon>Liliopsida</taxon>
        <taxon>Poales</taxon>
        <taxon>Poaceae</taxon>
        <taxon>PACMAD clade</taxon>
        <taxon>Chloridoideae</taxon>
        <taxon>Cynodonteae</taxon>
        <taxon>Eleusininae</taxon>
        <taxon>Eleusine</taxon>
    </lineage>
</organism>
<reference evidence="3" key="1">
    <citation type="journal article" date="2018" name="DNA Res.">
        <title>Multiple hybrid de novo genome assembly of finger millet, an orphan allotetraploid crop.</title>
        <authorList>
            <person name="Hatakeyama M."/>
            <person name="Aluri S."/>
            <person name="Balachadran M.T."/>
            <person name="Sivarajan S.R."/>
            <person name="Patrignani A."/>
            <person name="Gruter S."/>
            <person name="Poveda L."/>
            <person name="Shimizu-Inatsugi R."/>
            <person name="Baeten J."/>
            <person name="Francoijs K.J."/>
            <person name="Nataraja K.N."/>
            <person name="Reddy Y.A.N."/>
            <person name="Phadnis S."/>
            <person name="Ravikumar R.L."/>
            <person name="Schlapbach R."/>
            <person name="Sreeman S.M."/>
            <person name="Shimizu K.K."/>
        </authorList>
    </citation>
    <scope>NUCLEOTIDE SEQUENCE</scope>
</reference>
<evidence type="ECO:0000259" key="2">
    <source>
        <dbReference type="Pfam" id="PF07762"/>
    </source>
</evidence>
<dbReference type="PANTHER" id="PTHR33086">
    <property type="entry name" value="OS05G0468200 PROTEIN-RELATED"/>
    <property type="match status" value="1"/>
</dbReference>
<keyword evidence="4" id="KW-1185">Reference proteome</keyword>
<comment type="caution">
    <text evidence="3">The sequence shown here is derived from an EMBL/GenBank/DDBJ whole genome shotgun (WGS) entry which is preliminary data.</text>
</comment>
<evidence type="ECO:0000313" key="4">
    <source>
        <dbReference type="Proteomes" id="UP001054889"/>
    </source>
</evidence>